<gene>
    <name evidence="2" type="ORF">E2C01_032181</name>
</gene>
<evidence type="ECO:0000313" key="3">
    <source>
        <dbReference type="Proteomes" id="UP000324222"/>
    </source>
</evidence>
<feature type="compositionally biased region" description="Low complexity" evidence="1">
    <location>
        <begin position="51"/>
        <end position="67"/>
    </location>
</feature>
<name>A0A5B7EUQ3_PORTR</name>
<feature type="region of interest" description="Disordered" evidence="1">
    <location>
        <begin position="21"/>
        <end position="71"/>
    </location>
</feature>
<accession>A0A5B7EUQ3</accession>
<evidence type="ECO:0000313" key="2">
    <source>
        <dbReference type="EMBL" id="MPC38670.1"/>
    </source>
</evidence>
<keyword evidence="3" id="KW-1185">Reference proteome</keyword>
<comment type="caution">
    <text evidence="2">The sequence shown here is derived from an EMBL/GenBank/DDBJ whole genome shotgun (WGS) entry which is preliminary data.</text>
</comment>
<proteinExistence type="predicted"/>
<organism evidence="2 3">
    <name type="scientific">Portunus trituberculatus</name>
    <name type="common">Swimming crab</name>
    <name type="synonym">Neptunus trituberculatus</name>
    <dbReference type="NCBI Taxonomy" id="210409"/>
    <lineage>
        <taxon>Eukaryota</taxon>
        <taxon>Metazoa</taxon>
        <taxon>Ecdysozoa</taxon>
        <taxon>Arthropoda</taxon>
        <taxon>Crustacea</taxon>
        <taxon>Multicrustacea</taxon>
        <taxon>Malacostraca</taxon>
        <taxon>Eumalacostraca</taxon>
        <taxon>Eucarida</taxon>
        <taxon>Decapoda</taxon>
        <taxon>Pleocyemata</taxon>
        <taxon>Brachyura</taxon>
        <taxon>Eubrachyura</taxon>
        <taxon>Portunoidea</taxon>
        <taxon>Portunidae</taxon>
        <taxon>Portuninae</taxon>
        <taxon>Portunus</taxon>
    </lineage>
</organism>
<evidence type="ECO:0000256" key="1">
    <source>
        <dbReference type="SAM" id="MobiDB-lite"/>
    </source>
</evidence>
<dbReference type="AlphaFoldDB" id="A0A5B7EUQ3"/>
<dbReference type="EMBL" id="VSRR010004135">
    <property type="protein sequence ID" value="MPC38670.1"/>
    <property type="molecule type" value="Genomic_DNA"/>
</dbReference>
<sequence length="121" mass="13339">MGKGVLCIVLNEGALCGSVARTKQRRSTVATPTTHTPPSTKRPRGGRRGRAPSPTRHFQQQQQQQQQGEYGRACLSTEGAARIFKHRIDDTSENLNAASSTKPAPLYFSADIKFTRQRCVK</sequence>
<reference evidence="2 3" key="1">
    <citation type="submission" date="2019-05" db="EMBL/GenBank/DDBJ databases">
        <title>Another draft genome of Portunus trituberculatus and its Hox gene families provides insights of decapod evolution.</title>
        <authorList>
            <person name="Jeong J.-H."/>
            <person name="Song I."/>
            <person name="Kim S."/>
            <person name="Choi T."/>
            <person name="Kim D."/>
            <person name="Ryu S."/>
            <person name="Kim W."/>
        </authorList>
    </citation>
    <scope>NUCLEOTIDE SEQUENCE [LARGE SCALE GENOMIC DNA]</scope>
    <source>
        <tissue evidence="2">Muscle</tissue>
    </source>
</reference>
<feature type="compositionally biased region" description="Basic residues" evidence="1">
    <location>
        <begin position="41"/>
        <end position="50"/>
    </location>
</feature>
<protein>
    <submittedName>
        <fullName evidence="2">Uncharacterized protein</fullName>
    </submittedName>
</protein>
<dbReference type="Proteomes" id="UP000324222">
    <property type="component" value="Unassembled WGS sequence"/>
</dbReference>